<dbReference type="EMBL" id="JQIF01000143">
    <property type="protein sequence ID" value="KGJ51111.1"/>
    <property type="molecule type" value="Genomic_DNA"/>
</dbReference>
<reference evidence="3 4" key="1">
    <citation type="submission" date="2014-08" db="EMBL/GenBank/DDBJ databases">
        <title>Clostridium innocuum, an unnegligible vancomycin-resistant pathogen causing extra-intestinal infections.</title>
        <authorList>
            <person name="Feng Y."/>
            <person name="Chiu C.-H."/>
        </authorList>
    </citation>
    <scope>NUCLEOTIDE SEQUENCE [LARGE SCALE GENOMIC DNA]</scope>
    <source>
        <strain evidence="3 4">AN88</strain>
    </source>
</reference>
<dbReference type="Gene3D" id="1.10.260.40">
    <property type="entry name" value="lambda repressor-like DNA-binding domains"/>
    <property type="match status" value="1"/>
</dbReference>
<protein>
    <submittedName>
        <fullName evidence="3">XRE family transcriptional regulator</fullName>
    </submittedName>
</protein>
<dbReference type="GO" id="GO:0003700">
    <property type="term" value="F:DNA-binding transcription factor activity"/>
    <property type="evidence" value="ECO:0007669"/>
    <property type="project" value="TreeGrafter"/>
</dbReference>
<sequence length="112" mass="12820">MVQKQPETLGEIIKVAREKSDLTVEELTTRIGISERYLYRIENEGKVPKFEVLKKLVRELAIDANAIFYPEKPSKDSEVEDLVRTLYSCDDRSMKIVKATAKAALESQTDKE</sequence>
<comment type="caution">
    <text evidence="3">The sequence shown here is derived from an EMBL/GenBank/DDBJ whole genome shotgun (WGS) entry which is preliminary data.</text>
</comment>
<dbReference type="AlphaFoldDB" id="A0A099I0H7"/>
<dbReference type="PROSITE" id="PS50943">
    <property type="entry name" value="HTH_CROC1"/>
    <property type="match status" value="1"/>
</dbReference>
<proteinExistence type="predicted"/>
<dbReference type="CDD" id="cd00093">
    <property type="entry name" value="HTH_XRE"/>
    <property type="match status" value="1"/>
</dbReference>
<accession>A0A099I0H7</accession>
<name>A0A099I0H7_CLOIN</name>
<dbReference type="GO" id="GO:0005829">
    <property type="term" value="C:cytosol"/>
    <property type="evidence" value="ECO:0007669"/>
    <property type="project" value="TreeGrafter"/>
</dbReference>
<dbReference type="GO" id="GO:0003677">
    <property type="term" value="F:DNA binding"/>
    <property type="evidence" value="ECO:0007669"/>
    <property type="project" value="UniProtKB-KW"/>
</dbReference>
<dbReference type="SMART" id="SM00530">
    <property type="entry name" value="HTH_XRE"/>
    <property type="match status" value="1"/>
</dbReference>
<dbReference type="Proteomes" id="UP000030008">
    <property type="component" value="Unassembled WGS sequence"/>
</dbReference>
<dbReference type="SUPFAM" id="SSF47413">
    <property type="entry name" value="lambda repressor-like DNA-binding domains"/>
    <property type="match status" value="1"/>
</dbReference>
<dbReference type="InterPro" id="IPR050807">
    <property type="entry name" value="TransReg_Diox_bact_type"/>
</dbReference>
<dbReference type="Pfam" id="PF01381">
    <property type="entry name" value="HTH_3"/>
    <property type="match status" value="1"/>
</dbReference>
<organism evidence="3 4">
    <name type="scientific">Clostridium innocuum</name>
    <dbReference type="NCBI Taxonomy" id="1522"/>
    <lineage>
        <taxon>Bacteria</taxon>
        <taxon>Bacillati</taxon>
        <taxon>Bacillota</taxon>
        <taxon>Clostridia</taxon>
        <taxon>Eubacteriales</taxon>
        <taxon>Clostridiaceae</taxon>
        <taxon>Clostridium</taxon>
    </lineage>
</organism>
<gene>
    <name evidence="3" type="ORF">CIAN88_22365</name>
</gene>
<keyword evidence="1" id="KW-0238">DNA-binding</keyword>
<dbReference type="PANTHER" id="PTHR46797:SF1">
    <property type="entry name" value="METHYLPHOSPHONATE SYNTHASE"/>
    <property type="match status" value="1"/>
</dbReference>
<feature type="domain" description="HTH cro/C1-type" evidence="2">
    <location>
        <begin position="13"/>
        <end position="67"/>
    </location>
</feature>
<dbReference type="InterPro" id="IPR010982">
    <property type="entry name" value="Lambda_DNA-bd_dom_sf"/>
</dbReference>
<evidence type="ECO:0000256" key="1">
    <source>
        <dbReference type="ARBA" id="ARBA00023125"/>
    </source>
</evidence>
<evidence type="ECO:0000313" key="3">
    <source>
        <dbReference type="EMBL" id="KGJ51111.1"/>
    </source>
</evidence>
<evidence type="ECO:0000259" key="2">
    <source>
        <dbReference type="PROSITE" id="PS50943"/>
    </source>
</evidence>
<dbReference type="InterPro" id="IPR001387">
    <property type="entry name" value="Cro/C1-type_HTH"/>
</dbReference>
<evidence type="ECO:0000313" key="4">
    <source>
        <dbReference type="Proteomes" id="UP000030008"/>
    </source>
</evidence>
<dbReference type="PANTHER" id="PTHR46797">
    <property type="entry name" value="HTH-TYPE TRANSCRIPTIONAL REGULATOR"/>
    <property type="match status" value="1"/>
</dbReference>